<dbReference type="EMBL" id="PKFO01000005">
    <property type="protein sequence ID" value="PVH21572.1"/>
    <property type="molecule type" value="Genomic_DNA"/>
</dbReference>
<comment type="caution">
    <text evidence="3">The sequence shown here is derived from an EMBL/GenBank/DDBJ whole genome shotgun (WGS) entry which is preliminary data.</text>
</comment>
<evidence type="ECO:0000256" key="1">
    <source>
        <dbReference type="SAM" id="Phobius"/>
    </source>
</evidence>
<evidence type="ECO:0000313" key="4">
    <source>
        <dbReference type="Proteomes" id="UP000244309"/>
    </source>
</evidence>
<evidence type="ECO:0008006" key="5">
    <source>
        <dbReference type="Google" id="ProtNLM"/>
    </source>
</evidence>
<organism evidence="3 4">
    <name type="scientific">Candidozyma haemuli</name>
    <dbReference type="NCBI Taxonomy" id="45357"/>
    <lineage>
        <taxon>Eukaryota</taxon>
        <taxon>Fungi</taxon>
        <taxon>Dikarya</taxon>
        <taxon>Ascomycota</taxon>
        <taxon>Saccharomycotina</taxon>
        <taxon>Pichiomycetes</taxon>
        <taxon>Metschnikowiaceae</taxon>
        <taxon>Candidozyma</taxon>
    </lineage>
</organism>
<accession>A0A2V1AUW4</accession>
<proteinExistence type="predicted"/>
<dbReference type="RefSeq" id="XP_025342512.1">
    <property type="nucleotide sequence ID" value="XM_025484297.1"/>
</dbReference>
<sequence length="106" mass="11887">MKIQGVALLALAALTSANQQYCKCVCSGNSVVGKIDKCGLCNSSWCLEQNDKLCQESDEGEENILITCFQIESSKEKFIIVAFVFSVLGLLLVSYWKQVMRERNRR</sequence>
<dbReference type="OrthoDB" id="2142503at2759"/>
<keyword evidence="1" id="KW-1133">Transmembrane helix</keyword>
<dbReference type="PANTHER" id="PTHR36854">
    <property type="entry name" value="CHROMOSOME 9, WHOLE GENOME SHOTGUN SEQUENCE"/>
    <property type="match status" value="1"/>
</dbReference>
<feature type="chain" id="PRO_5015922997" description="Membrane anchor Opy2 N-terminal domain-containing protein" evidence="2">
    <location>
        <begin position="18"/>
        <end position="106"/>
    </location>
</feature>
<evidence type="ECO:0000256" key="2">
    <source>
        <dbReference type="SAM" id="SignalP"/>
    </source>
</evidence>
<keyword evidence="1" id="KW-0812">Transmembrane</keyword>
<keyword evidence="4" id="KW-1185">Reference proteome</keyword>
<keyword evidence="2" id="KW-0732">Signal</keyword>
<feature type="signal peptide" evidence="2">
    <location>
        <begin position="1"/>
        <end position="17"/>
    </location>
</feature>
<dbReference type="VEuPathDB" id="FungiDB:CXQ85_000554"/>
<keyword evidence="1" id="KW-0472">Membrane</keyword>
<gene>
    <name evidence="3" type="ORF">CXQ85_000554</name>
</gene>
<feature type="transmembrane region" description="Helical" evidence="1">
    <location>
        <begin position="78"/>
        <end position="96"/>
    </location>
</feature>
<dbReference type="Proteomes" id="UP000244309">
    <property type="component" value="Unassembled WGS sequence"/>
</dbReference>
<dbReference type="PANTHER" id="PTHR36854:SF1">
    <property type="entry name" value="TRANSMEMBRANE PROTEIN"/>
    <property type="match status" value="1"/>
</dbReference>
<name>A0A2V1AUW4_9ASCO</name>
<dbReference type="GeneID" id="37005887"/>
<dbReference type="AlphaFoldDB" id="A0A2V1AUW4"/>
<protein>
    <recommendedName>
        <fullName evidence="5">Membrane anchor Opy2 N-terminal domain-containing protein</fullName>
    </recommendedName>
</protein>
<reference evidence="3 4" key="1">
    <citation type="submission" date="2017-12" db="EMBL/GenBank/DDBJ databases">
        <title>Genome Sequence of a Multidrug-Resistant Candida haemulonii Isolate from a Patient with Chronic Leg Ulcers in Israel.</title>
        <authorList>
            <person name="Chow N.A."/>
            <person name="Gade L."/>
            <person name="Batra D."/>
            <person name="Rowe L.A."/>
            <person name="Ben-Ami R."/>
            <person name="Loparev V.N."/>
            <person name="Litvintseva A.P."/>
        </authorList>
    </citation>
    <scope>NUCLEOTIDE SEQUENCE [LARGE SCALE GENOMIC DNA]</scope>
    <source>
        <strain evidence="3 4">B11899</strain>
    </source>
</reference>
<evidence type="ECO:0000313" key="3">
    <source>
        <dbReference type="EMBL" id="PVH21572.1"/>
    </source>
</evidence>